<proteinExistence type="predicted"/>
<keyword evidence="2" id="KW-1185">Reference proteome</keyword>
<dbReference type="EMBL" id="JAJSPL020000008">
    <property type="protein sequence ID" value="KAK7745297.1"/>
    <property type="molecule type" value="Genomic_DNA"/>
</dbReference>
<organism evidence="1 2">
    <name type="scientific">Cytospora paraplurivora</name>
    <dbReference type="NCBI Taxonomy" id="2898453"/>
    <lineage>
        <taxon>Eukaryota</taxon>
        <taxon>Fungi</taxon>
        <taxon>Dikarya</taxon>
        <taxon>Ascomycota</taxon>
        <taxon>Pezizomycotina</taxon>
        <taxon>Sordariomycetes</taxon>
        <taxon>Sordariomycetidae</taxon>
        <taxon>Diaporthales</taxon>
        <taxon>Cytosporaceae</taxon>
        <taxon>Cytospora</taxon>
    </lineage>
</organism>
<evidence type="ECO:0000313" key="2">
    <source>
        <dbReference type="Proteomes" id="UP001320245"/>
    </source>
</evidence>
<dbReference type="Proteomes" id="UP001320245">
    <property type="component" value="Unassembled WGS sequence"/>
</dbReference>
<dbReference type="AlphaFoldDB" id="A0AAN9UCI7"/>
<comment type="caution">
    <text evidence="1">The sequence shown here is derived from an EMBL/GenBank/DDBJ whole genome shotgun (WGS) entry which is preliminary data.</text>
</comment>
<sequence>MPSGPIDMFDKVELPLEPLSCGTITYIREDGRPLLKHHYEALSAFVCGAVKEAAGPPDVSEEMMAGEDDDGAEAEDLYDGLIKDFDGLRGDETGPRTTTYQGQVPDVLEVLLRARGT</sequence>
<accession>A0AAN9UCI7</accession>
<gene>
    <name evidence="1" type="ORF">SLS53_002793</name>
</gene>
<reference evidence="1 2" key="1">
    <citation type="journal article" date="2023" name="PLoS ONE">
        <title>Cytospora paraplurivora sp. nov. isolated from orchards with fruit tree decline syndrome in Ontario, Canada.</title>
        <authorList>
            <person name="Ilyukhin E."/>
            <person name="Nguyen H.D.T."/>
            <person name="Castle A.J."/>
            <person name="Ellouze W."/>
        </authorList>
    </citation>
    <scope>NUCLEOTIDE SEQUENCE [LARGE SCALE GENOMIC DNA]</scope>
    <source>
        <strain evidence="1 2">FDS-564</strain>
    </source>
</reference>
<protein>
    <submittedName>
        <fullName evidence="1">Uncharacterized protein</fullName>
    </submittedName>
</protein>
<evidence type="ECO:0000313" key="1">
    <source>
        <dbReference type="EMBL" id="KAK7745297.1"/>
    </source>
</evidence>
<name>A0AAN9UCI7_9PEZI</name>